<dbReference type="PANTHER" id="PTHR38846:SF1">
    <property type="entry name" value="C3H1-TYPE DOMAIN-CONTAINING PROTEIN"/>
    <property type="match status" value="1"/>
</dbReference>
<dbReference type="AlphaFoldDB" id="A0AA97PB60"/>
<dbReference type="Proteomes" id="UP000011086">
    <property type="component" value="Unassembled WGS sequence"/>
</dbReference>
<name>A0AA97PB60_PYRO3</name>
<gene>
    <name evidence="1" type="ORF">OOU_Y34scaffold00035g3</name>
</gene>
<reference evidence="1" key="1">
    <citation type="journal article" date="2012" name="PLoS Genet.">
        <title>Comparative analysis of the genomes of two field isolates of the rice blast fungus Magnaporthe oryzae.</title>
        <authorList>
            <person name="Xue M."/>
            <person name="Yang J."/>
            <person name="Li Z."/>
            <person name="Hu S."/>
            <person name="Yao N."/>
            <person name="Dean R.A."/>
            <person name="Zhao W."/>
            <person name="Shen M."/>
            <person name="Zhang H."/>
            <person name="Li C."/>
            <person name="Liu L."/>
            <person name="Cao L."/>
            <person name="Xu X."/>
            <person name="Xing Y."/>
            <person name="Hsiang T."/>
            <person name="Zhang Z."/>
            <person name="Xu J.R."/>
            <person name="Peng Y.L."/>
        </authorList>
    </citation>
    <scope>NUCLEOTIDE SEQUENCE</scope>
    <source>
        <strain evidence="1">Y34</strain>
    </source>
</reference>
<proteinExistence type="predicted"/>
<evidence type="ECO:0000313" key="1">
    <source>
        <dbReference type="EMBL" id="ELQ44922.1"/>
    </source>
</evidence>
<sequence length="126" mass="14808">MTAYCERCNRNFGSDDALQQHIQDELRMWYGSDSSLTTWRALCRAIGVNQLPQTCKQCEKAVRRFHVNIIDLIEWGPKRETTENPVQTFGTLEELRTYTRDTGKIFRSTIRDEGNVVLRHLLRKIF</sequence>
<organism evidence="1">
    <name type="scientific">Pyricularia oryzae (strain Y34)</name>
    <name type="common">Rice blast fungus</name>
    <name type="synonym">Magnaporthe oryzae</name>
    <dbReference type="NCBI Taxonomy" id="1143189"/>
    <lineage>
        <taxon>Eukaryota</taxon>
        <taxon>Fungi</taxon>
        <taxon>Dikarya</taxon>
        <taxon>Ascomycota</taxon>
        <taxon>Pezizomycotina</taxon>
        <taxon>Sordariomycetes</taxon>
        <taxon>Sordariomycetidae</taxon>
        <taxon>Magnaporthales</taxon>
        <taxon>Pyriculariaceae</taxon>
        <taxon>Pyricularia</taxon>
    </lineage>
</organism>
<dbReference type="EMBL" id="JH793199">
    <property type="protein sequence ID" value="ELQ44922.1"/>
    <property type="molecule type" value="Genomic_DNA"/>
</dbReference>
<protein>
    <submittedName>
        <fullName evidence="1">Uncharacterized protein</fullName>
    </submittedName>
</protein>
<accession>A0AA97PB60</accession>
<dbReference type="PANTHER" id="PTHR38846">
    <property type="entry name" value="C3H1-TYPE DOMAIN-CONTAINING PROTEIN"/>
    <property type="match status" value="1"/>
</dbReference>